<feature type="compositionally biased region" description="Gly residues" evidence="1">
    <location>
        <begin position="32"/>
        <end position="51"/>
    </location>
</feature>
<keyword evidence="2" id="KW-0732">Signal</keyword>
<accession>A0A915J4W2</accession>
<sequence>MKKGGPKNFMHFVFLLLTIALSCLLIGVSPKGGRGGGGRGSSGGRGRGSSGSRGSSGRSSSYSSSRGSSGRSYSGRIGNGRSSTIVSSLAGGYVGYKLGKISSRITHGHYSTSSYGRTYYYGSRYYNQPTSNQYDTCIYEIEPNDQYFDLTYNDTGSRVTEVIYQCRAANETCCDGLDCCPRSWSVSSL</sequence>
<organism evidence="4 5">
    <name type="scientific">Romanomermis culicivorax</name>
    <name type="common">Nematode worm</name>
    <dbReference type="NCBI Taxonomy" id="13658"/>
    <lineage>
        <taxon>Eukaryota</taxon>
        <taxon>Metazoa</taxon>
        <taxon>Ecdysozoa</taxon>
        <taxon>Nematoda</taxon>
        <taxon>Enoplea</taxon>
        <taxon>Dorylaimia</taxon>
        <taxon>Mermithida</taxon>
        <taxon>Mermithoidea</taxon>
        <taxon>Mermithidae</taxon>
        <taxon>Romanomermis</taxon>
    </lineage>
</organism>
<dbReference type="PANTHER" id="PTHR47520">
    <property type="entry name" value="CX DOMAIN-CONTAINING PROTEIN-RELATED"/>
    <property type="match status" value="1"/>
</dbReference>
<reference evidence="5" key="1">
    <citation type="submission" date="2022-11" db="UniProtKB">
        <authorList>
            <consortium name="WormBaseParasite"/>
        </authorList>
    </citation>
    <scope>IDENTIFICATION</scope>
</reference>
<dbReference type="AlphaFoldDB" id="A0A915J4W2"/>
<feature type="signal peptide" evidence="2">
    <location>
        <begin position="1"/>
        <end position="25"/>
    </location>
</feature>
<evidence type="ECO:0000313" key="5">
    <source>
        <dbReference type="WBParaSite" id="nRc.2.0.1.t21461-RA"/>
    </source>
</evidence>
<feature type="domain" description="CX" evidence="3">
    <location>
        <begin position="119"/>
        <end position="180"/>
    </location>
</feature>
<evidence type="ECO:0000256" key="2">
    <source>
        <dbReference type="SAM" id="SignalP"/>
    </source>
</evidence>
<dbReference type="Proteomes" id="UP000887565">
    <property type="component" value="Unplaced"/>
</dbReference>
<dbReference type="InterPro" id="IPR002619">
    <property type="entry name" value="CX"/>
</dbReference>
<feature type="compositionally biased region" description="Low complexity" evidence="1">
    <location>
        <begin position="52"/>
        <end position="77"/>
    </location>
</feature>
<name>A0A915J4W2_ROMCU</name>
<feature type="chain" id="PRO_5037318037" evidence="2">
    <location>
        <begin position="26"/>
        <end position="189"/>
    </location>
</feature>
<evidence type="ECO:0000313" key="4">
    <source>
        <dbReference type="Proteomes" id="UP000887565"/>
    </source>
</evidence>
<keyword evidence="4" id="KW-1185">Reference proteome</keyword>
<feature type="region of interest" description="Disordered" evidence="1">
    <location>
        <begin position="32"/>
        <end position="77"/>
    </location>
</feature>
<proteinExistence type="predicted"/>
<dbReference type="Pfam" id="PF01705">
    <property type="entry name" value="CX"/>
    <property type="match status" value="1"/>
</dbReference>
<dbReference type="PROSITE" id="PS51257">
    <property type="entry name" value="PROKAR_LIPOPROTEIN"/>
    <property type="match status" value="1"/>
</dbReference>
<protein>
    <submittedName>
        <fullName evidence="5">CX domain-containing protein</fullName>
    </submittedName>
</protein>
<dbReference type="WBParaSite" id="nRc.2.0.1.t21461-RA">
    <property type="protein sequence ID" value="nRc.2.0.1.t21461-RA"/>
    <property type="gene ID" value="nRc.2.0.1.g21461"/>
</dbReference>
<evidence type="ECO:0000259" key="3">
    <source>
        <dbReference type="Pfam" id="PF01705"/>
    </source>
</evidence>
<evidence type="ECO:0000256" key="1">
    <source>
        <dbReference type="SAM" id="MobiDB-lite"/>
    </source>
</evidence>